<protein>
    <submittedName>
        <fullName evidence="2">Uncharacterized protein</fullName>
    </submittedName>
</protein>
<organism evidence="2 3">
    <name type="scientific">Kouleothrix aurantiaca</name>
    <dbReference type="NCBI Taxonomy" id="186479"/>
    <lineage>
        <taxon>Bacteria</taxon>
        <taxon>Bacillati</taxon>
        <taxon>Chloroflexota</taxon>
        <taxon>Chloroflexia</taxon>
        <taxon>Chloroflexales</taxon>
        <taxon>Roseiflexineae</taxon>
        <taxon>Roseiflexaceae</taxon>
        <taxon>Kouleothrix</taxon>
    </lineage>
</organism>
<gene>
    <name evidence="2" type="ORF">SE17_22230</name>
</gene>
<proteinExistence type="predicted"/>
<reference evidence="2 3" key="1">
    <citation type="submission" date="2015-09" db="EMBL/GenBank/DDBJ databases">
        <title>Draft genome sequence of Kouleothrix aurantiaca JCM 19913.</title>
        <authorList>
            <person name="Hemp J."/>
        </authorList>
    </citation>
    <scope>NUCLEOTIDE SEQUENCE [LARGE SCALE GENOMIC DNA]</scope>
    <source>
        <strain evidence="2 3">COM-B</strain>
    </source>
</reference>
<keyword evidence="1" id="KW-0472">Membrane</keyword>
<evidence type="ECO:0000313" key="3">
    <source>
        <dbReference type="Proteomes" id="UP000050509"/>
    </source>
</evidence>
<dbReference type="EMBL" id="LJCR01000993">
    <property type="protein sequence ID" value="KPV51264.1"/>
    <property type="molecule type" value="Genomic_DNA"/>
</dbReference>
<sequence>MRGKHALLALGLAVGLGLAGPLLCMFHCDIWMPLMSHSSAAHQHHHHMMNGHAMDDAAMAAMPGMAHAASAAQPPTDQAQPSATCSVLMPGGTSDGVPMPPSPVYELLTVAIAGVVLLLLFGQRAYLAPPGDPPTLAYSPPLRPPIGCAA</sequence>
<keyword evidence="3" id="KW-1185">Reference proteome</keyword>
<dbReference type="AlphaFoldDB" id="A0A0P9D7K4"/>
<keyword evidence="1" id="KW-0812">Transmembrane</keyword>
<feature type="transmembrane region" description="Helical" evidence="1">
    <location>
        <begin position="104"/>
        <end position="121"/>
    </location>
</feature>
<evidence type="ECO:0000256" key="1">
    <source>
        <dbReference type="SAM" id="Phobius"/>
    </source>
</evidence>
<keyword evidence="1" id="KW-1133">Transmembrane helix</keyword>
<dbReference type="Proteomes" id="UP000050509">
    <property type="component" value="Unassembled WGS sequence"/>
</dbReference>
<comment type="caution">
    <text evidence="2">The sequence shown here is derived from an EMBL/GenBank/DDBJ whole genome shotgun (WGS) entry which is preliminary data.</text>
</comment>
<evidence type="ECO:0000313" key="2">
    <source>
        <dbReference type="EMBL" id="KPV51264.1"/>
    </source>
</evidence>
<name>A0A0P9D7K4_9CHLR</name>
<accession>A0A0P9D7K4</accession>